<evidence type="ECO:0000313" key="3">
    <source>
        <dbReference type="Proteomes" id="UP000050920"/>
    </source>
</evidence>
<dbReference type="InterPro" id="IPR036291">
    <property type="entry name" value="NAD(P)-bd_dom_sf"/>
</dbReference>
<keyword evidence="3" id="KW-1185">Reference proteome</keyword>
<dbReference type="RefSeq" id="WP_024625959.1">
    <property type="nucleotide sequence ID" value="NZ_AYGX02000055.1"/>
</dbReference>
<dbReference type="PANTHER" id="PTHR15020:SF50">
    <property type="entry name" value="UPF0659 PROTEIN YMR090W"/>
    <property type="match status" value="1"/>
</dbReference>
<protein>
    <submittedName>
        <fullName evidence="2">NAD-dependent epimerase dehydratase</fullName>
    </submittedName>
</protein>
<evidence type="ECO:0000259" key="1">
    <source>
        <dbReference type="Pfam" id="PF13460"/>
    </source>
</evidence>
<dbReference type="Pfam" id="PF13460">
    <property type="entry name" value="NAD_binding_10"/>
    <property type="match status" value="1"/>
</dbReference>
<name>A0A0R2NRK7_9LACO</name>
<dbReference type="AlphaFoldDB" id="A0A0R2NRK7"/>
<dbReference type="Gene3D" id="3.40.50.720">
    <property type="entry name" value="NAD(P)-binding Rossmann-like Domain"/>
    <property type="match status" value="1"/>
</dbReference>
<gene>
    <name evidence="2" type="ORF">DY78_GL002705</name>
</gene>
<dbReference type="SUPFAM" id="SSF51735">
    <property type="entry name" value="NAD(P)-binding Rossmann-fold domains"/>
    <property type="match status" value="1"/>
</dbReference>
<dbReference type="PANTHER" id="PTHR15020">
    <property type="entry name" value="FLAVIN REDUCTASE-RELATED"/>
    <property type="match status" value="1"/>
</dbReference>
<accession>A0A0R2NRK7</accession>
<evidence type="ECO:0000313" key="2">
    <source>
        <dbReference type="EMBL" id="KRO28028.1"/>
    </source>
</evidence>
<sequence>MSKVMIIGANGSIAQLVTQQLLATTTDELVLYLRRSQQLANYADNPRVTLVTGSSSDTDLLARAMVDVDVVYSSLGNGVHLDEQTQHVIDAMRQAGKTRFIYISALGAHHEVPGKFGDWNDAIIGGELVGFRKTAQLVAESGLTYTEIRPAWLTNANEVAYETTDLVTGFKGTEVSRASVADFAVKVITQPNTYQNASVGLNKPNTDGDRPSWY</sequence>
<comment type="caution">
    <text evidence="2">The sequence shown here is derived from an EMBL/GenBank/DDBJ whole genome shotgun (WGS) entry which is preliminary data.</text>
</comment>
<dbReference type="InterPro" id="IPR016040">
    <property type="entry name" value="NAD(P)-bd_dom"/>
</dbReference>
<dbReference type="EMBL" id="AYGX02000055">
    <property type="protein sequence ID" value="KRO28028.1"/>
    <property type="molecule type" value="Genomic_DNA"/>
</dbReference>
<reference evidence="2 3" key="1">
    <citation type="journal article" date="2015" name="Genome Announc.">
        <title>Expanding the biotechnology potential of lactobacilli through comparative genomics of 213 strains and associated genera.</title>
        <authorList>
            <person name="Sun Z."/>
            <person name="Harris H.M."/>
            <person name="McCann A."/>
            <person name="Guo C."/>
            <person name="Argimon S."/>
            <person name="Zhang W."/>
            <person name="Yang X."/>
            <person name="Jeffery I.B."/>
            <person name="Cooney J.C."/>
            <person name="Kagawa T.F."/>
            <person name="Liu W."/>
            <person name="Song Y."/>
            <person name="Salvetti E."/>
            <person name="Wrobel A."/>
            <person name="Rasinkangas P."/>
            <person name="Parkhill J."/>
            <person name="Rea M.C."/>
            <person name="O'Sullivan O."/>
            <person name="Ritari J."/>
            <person name="Douillard F.P."/>
            <person name="Paul Ross R."/>
            <person name="Yang R."/>
            <person name="Briner A.E."/>
            <person name="Felis G.E."/>
            <person name="de Vos W.M."/>
            <person name="Barrangou R."/>
            <person name="Klaenhammer T.R."/>
            <person name="Caufield P.W."/>
            <person name="Cui Y."/>
            <person name="Zhang H."/>
            <person name="O'Toole P.W."/>
        </authorList>
    </citation>
    <scope>NUCLEOTIDE SEQUENCE [LARGE SCALE GENOMIC DNA]</scope>
    <source>
        <strain evidence="2 3">DSM 21115</strain>
    </source>
</reference>
<dbReference type="Proteomes" id="UP000050920">
    <property type="component" value="Unassembled WGS sequence"/>
</dbReference>
<organism evidence="2 3">
    <name type="scientific">Lactiplantibacillus fabifermentans DSM 21115</name>
    <dbReference type="NCBI Taxonomy" id="1413187"/>
    <lineage>
        <taxon>Bacteria</taxon>
        <taxon>Bacillati</taxon>
        <taxon>Bacillota</taxon>
        <taxon>Bacilli</taxon>
        <taxon>Lactobacillales</taxon>
        <taxon>Lactobacillaceae</taxon>
        <taxon>Lactiplantibacillus</taxon>
    </lineage>
</organism>
<feature type="domain" description="NAD(P)-binding" evidence="1">
    <location>
        <begin position="8"/>
        <end position="191"/>
    </location>
</feature>
<proteinExistence type="predicted"/>